<dbReference type="InterPro" id="IPR013762">
    <property type="entry name" value="Integrase-like_cat_sf"/>
</dbReference>
<evidence type="ECO:0000259" key="7">
    <source>
        <dbReference type="PROSITE" id="PS51900"/>
    </source>
</evidence>
<dbReference type="PROSITE" id="PS51898">
    <property type="entry name" value="TYR_RECOMBINASE"/>
    <property type="match status" value="1"/>
</dbReference>
<evidence type="ECO:0000313" key="8">
    <source>
        <dbReference type="EMBL" id="PZV38545.1"/>
    </source>
</evidence>
<keyword evidence="9" id="KW-1185">Reference proteome</keyword>
<name>A0A2W7C5W6_9HYPH</name>
<dbReference type="GO" id="GO:0015074">
    <property type="term" value="P:DNA integration"/>
    <property type="evidence" value="ECO:0007669"/>
    <property type="project" value="UniProtKB-KW"/>
</dbReference>
<dbReference type="Gene3D" id="1.10.443.10">
    <property type="entry name" value="Intergrase catalytic core"/>
    <property type="match status" value="1"/>
</dbReference>
<dbReference type="InterPro" id="IPR050090">
    <property type="entry name" value="Tyrosine_recombinase_XerCD"/>
</dbReference>
<feature type="domain" description="Core-binding (CB)" evidence="7">
    <location>
        <begin position="81"/>
        <end position="181"/>
    </location>
</feature>
<keyword evidence="3" id="KW-0233">DNA recombination</keyword>
<dbReference type="PANTHER" id="PTHR30349">
    <property type="entry name" value="PHAGE INTEGRASE-RELATED"/>
    <property type="match status" value="1"/>
</dbReference>
<evidence type="ECO:0000256" key="2">
    <source>
        <dbReference type="ARBA" id="ARBA00023125"/>
    </source>
</evidence>
<dbReference type="Proteomes" id="UP000248616">
    <property type="component" value="Unassembled WGS sequence"/>
</dbReference>
<keyword evidence="1" id="KW-0229">DNA integration</keyword>
<dbReference type="AlphaFoldDB" id="A0A2W7C5W6"/>
<reference evidence="9" key="1">
    <citation type="submission" date="2017-03" db="EMBL/GenBank/DDBJ databases">
        <authorList>
            <person name="Safronova V.I."/>
            <person name="Sazanova A.L."/>
            <person name="Chirak E.R."/>
        </authorList>
    </citation>
    <scope>NUCLEOTIDE SEQUENCE [LARGE SCALE GENOMIC DNA]</scope>
    <source>
        <strain evidence="9">Ach-343</strain>
    </source>
</reference>
<evidence type="ECO:0000259" key="6">
    <source>
        <dbReference type="PROSITE" id="PS51898"/>
    </source>
</evidence>
<dbReference type="OrthoDB" id="9785687at2"/>
<dbReference type="InterPro" id="IPR010998">
    <property type="entry name" value="Integrase_recombinase_N"/>
</dbReference>
<dbReference type="InterPro" id="IPR044068">
    <property type="entry name" value="CB"/>
</dbReference>
<dbReference type="CDD" id="cd01189">
    <property type="entry name" value="INT_ICEBs1_C_like"/>
    <property type="match status" value="1"/>
</dbReference>
<dbReference type="Pfam" id="PF14657">
    <property type="entry name" value="Arm-DNA-bind_4"/>
    <property type="match status" value="1"/>
</dbReference>
<gene>
    <name evidence="8" type="ORF">B5V02_10855</name>
</gene>
<comment type="caution">
    <text evidence="8">The sequence shown here is derived from an EMBL/GenBank/DDBJ whole genome shotgun (WGS) entry which is preliminary data.</text>
</comment>
<dbReference type="Gene3D" id="1.10.150.130">
    <property type="match status" value="1"/>
</dbReference>
<dbReference type="GO" id="GO:0006310">
    <property type="term" value="P:DNA recombination"/>
    <property type="evidence" value="ECO:0007669"/>
    <property type="project" value="UniProtKB-KW"/>
</dbReference>
<dbReference type="Pfam" id="PF00589">
    <property type="entry name" value="Phage_integrase"/>
    <property type="match status" value="1"/>
</dbReference>
<feature type="domain" description="Tyr recombinase" evidence="6">
    <location>
        <begin position="202"/>
        <end position="410"/>
    </location>
</feature>
<dbReference type="EMBL" id="MZXV01000026">
    <property type="protein sequence ID" value="PZV38545.1"/>
    <property type="molecule type" value="Genomic_DNA"/>
</dbReference>
<dbReference type="InterPro" id="IPR028259">
    <property type="entry name" value="AP2-like_int_N"/>
</dbReference>
<dbReference type="PANTHER" id="PTHR30349:SF91">
    <property type="entry name" value="INTA PROTEIN"/>
    <property type="match status" value="1"/>
</dbReference>
<protein>
    <recommendedName>
        <fullName evidence="10">Site-specific integrase</fullName>
    </recommendedName>
</protein>
<feature type="region of interest" description="Disordered" evidence="5">
    <location>
        <begin position="188"/>
        <end position="210"/>
    </location>
</feature>
<evidence type="ECO:0008006" key="10">
    <source>
        <dbReference type="Google" id="ProtNLM"/>
    </source>
</evidence>
<sequence>MQQRVPERTVAGYQEQRLMASVRKLKKKNGAVFYQALWSVRDLDGTRRQPSKSFATMKEAKAFAAQMAKEVEGAGVHDRRYTLGEYLKYWVDWVDRTGQKSPTTIDFYRRSCDHVVEFAGRIELRKLDARILDQAYAELLERGGWSHKPGKDGAPRQRVALAARTVHHCHRVISNALKQARKWKLVGENVATDASPPSPQKSKARSMSDEEASRVWHAALKTQTRAKGYPGLDAAVMLLLTCGIRRSELLGLCWDAVDLDVATIEVRQTLIQSNAGVELRAATKTKSSARPISLPLAVVERLRQHKAMIMRQALAYGRDYLRDPFFVFPEHGGAMPNPRTWTGRLRSIMNSAGVKRIQPCHGWRHTMATSMIRNGVDLKTVSTRLGHSTTAITNDLYVHPEDVRDRAAAEVIGTHFEALTRG</sequence>
<dbReference type="GO" id="GO:0003677">
    <property type="term" value="F:DNA binding"/>
    <property type="evidence" value="ECO:0007669"/>
    <property type="project" value="UniProtKB-UniRule"/>
</dbReference>
<dbReference type="InterPro" id="IPR002104">
    <property type="entry name" value="Integrase_catalytic"/>
</dbReference>
<dbReference type="InterPro" id="IPR011010">
    <property type="entry name" value="DNA_brk_join_enz"/>
</dbReference>
<evidence type="ECO:0000313" key="9">
    <source>
        <dbReference type="Proteomes" id="UP000248616"/>
    </source>
</evidence>
<evidence type="ECO:0000256" key="4">
    <source>
        <dbReference type="PROSITE-ProRule" id="PRU01248"/>
    </source>
</evidence>
<evidence type="ECO:0000256" key="1">
    <source>
        <dbReference type="ARBA" id="ARBA00022908"/>
    </source>
</evidence>
<organism evidence="8 9">
    <name type="scientific">Mesorhizobium kowhaii</name>
    <dbReference type="NCBI Taxonomy" id="1300272"/>
    <lineage>
        <taxon>Bacteria</taxon>
        <taxon>Pseudomonadati</taxon>
        <taxon>Pseudomonadota</taxon>
        <taxon>Alphaproteobacteria</taxon>
        <taxon>Hyphomicrobiales</taxon>
        <taxon>Phyllobacteriaceae</taxon>
        <taxon>Mesorhizobium</taxon>
    </lineage>
</organism>
<proteinExistence type="predicted"/>
<dbReference type="PROSITE" id="PS51900">
    <property type="entry name" value="CB"/>
    <property type="match status" value="1"/>
</dbReference>
<accession>A0A2W7C5W6</accession>
<dbReference type="SUPFAM" id="SSF56349">
    <property type="entry name" value="DNA breaking-rejoining enzymes"/>
    <property type="match status" value="1"/>
</dbReference>
<keyword evidence="2 4" id="KW-0238">DNA-binding</keyword>
<evidence type="ECO:0000256" key="3">
    <source>
        <dbReference type="ARBA" id="ARBA00023172"/>
    </source>
</evidence>
<evidence type="ECO:0000256" key="5">
    <source>
        <dbReference type="SAM" id="MobiDB-lite"/>
    </source>
</evidence>